<feature type="repeat" description="TPR" evidence="2">
    <location>
        <begin position="169"/>
        <end position="202"/>
    </location>
</feature>
<evidence type="ECO:0000313" key="3">
    <source>
        <dbReference type="EMBL" id="TPD56855.1"/>
    </source>
</evidence>
<comment type="caution">
    <text evidence="3">The sequence shown here is derived from an EMBL/GenBank/DDBJ whole genome shotgun (WGS) entry which is preliminary data.</text>
</comment>
<dbReference type="PANTHER" id="PTHR12788">
    <property type="entry name" value="PROTEIN-TYROSINE SULFOTRANSFERASE 2"/>
    <property type="match status" value="1"/>
</dbReference>
<dbReference type="Gene3D" id="3.40.50.300">
    <property type="entry name" value="P-loop containing nucleotide triphosphate hydrolases"/>
    <property type="match status" value="1"/>
</dbReference>
<evidence type="ECO:0000256" key="1">
    <source>
        <dbReference type="ARBA" id="ARBA00022679"/>
    </source>
</evidence>
<dbReference type="PROSITE" id="PS50005">
    <property type="entry name" value="TPR"/>
    <property type="match status" value="1"/>
</dbReference>
<protein>
    <submittedName>
        <fullName evidence="3">Tetratricopeptide repeat protein</fullName>
    </submittedName>
</protein>
<name>A0A501P9I0_9PROT</name>
<keyword evidence="2" id="KW-0802">TPR repeat</keyword>
<reference evidence="4" key="1">
    <citation type="submission" date="2019-06" db="EMBL/GenBank/DDBJ databases">
        <title>The complete genome of Emcibacter congregatus ZYLT.</title>
        <authorList>
            <person name="Zhao Z."/>
        </authorList>
    </citation>
    <scope>NUCLEOTIDE SEQUENCE [LARGE SCALE GENOMIC DNA]</scope>
    <source>
        <strain evidence="4">MCCC 1A06723</strain>
    </source>
</reference>
<dbReference type="InterPro" id="IPR027417">
    <property type="entry name" value="P-loop_NTPase"/>
</dbReference>
<evidence type="ECO:0000256" key="2">
    <source>
        <dbReference type="PROSITE-ProRule" id="PRU00339"/>
    </source>
</evidence>
<dbReference type="Gene3D" id="1.25.40.10">
    <property type="entry name" value="Tetratricopeptide repeat domain"/>
    <property type="match status" value="1"/>
</dbReference>
<dbReference type="AlphaFoldDB" id="A0A501P9I0"/>
<dbReference type="InterPro" id="IPR019734">
    <property type="entry name" value="TPR_rpt"/>
</dbReference>
<dbReference type="SUPFAM" id="SSF48452">
    <property type="entry name" value="TPR-like"/>
    <property type="match status" value="1"/>
</dbReference>
<keyword evidence="4" id="KW-1185">Reference proteome</keyword>
<sequence length="559" mass="61323">MGHSSADGYAEFCQRVLGMIARDIPDTGETEKMYRMSANIGLELRRGDLAQASILAEEIVRSYPRNARSWLAAAQVASRRGDRGAAIQNIGKSIDCFDADGDELAVAAKYFAEAGLCRKARICADKVTDAHCASAFQLDLAGNAYTLCGDHGSAKRCFERAAEEAPSNAGLLFNLAAAQRFSGDVAAAEASFERVIALNPDHYEAHHGLASIRRQTRGNNHIDRLKGMLEAAGPDWRGKVMLGFALGKELEDIGDFGAAFTAYTEAALLKRAQTHYSLDQEIGAIEQIIKCHRAEAFRTASPGRGGANAIFVLGLPRTGTTLVEQILAAHPYVGAKGELNDFASAMMSELNSLSGGVPIRRVQAISDSLKLDFAQLGERYLSMVAERAPDSDVFIDKMPLNYLYIGLILQALPEAHIIYLKRDPLDAATAIYTTLFNQAYAWSYSLQDIERYMQAHYRLMDHWKAEFGDRLYVVAYEDIIKDQEGATRGLLDYCGLPWDPACLDFHKNRSAVTTASAVQVRKPIYSTSMGRWKHFETELAPIVPSLQAISLIESNSYAP</sequence>
<dbReference type="InterPro" id="IPR026634">
    <property type="entry name" value="TPST-like"/>
</dbReference>
<dbReference type="SUPFAM" id="SSF52540">
    <property type="entry name" value="P-loop containing nucleoside triphosphate hydrolases"/>
    <property type="match status" value="1"/>
</dbReference>
<dbReference type="PANTHER" id="PTHR12788:SF10">
    <property type="entry name" value="PROTEIN-TYROSINE SULFOTRANSFERASE"/>
    <property type="match status" value="1"/>
</dbReference>
<dbReference type="Pfam" id="PF14559">
    <property type="entry name" value="TPR_19"/>
    <property type="match status" value="1"/>
</dbReference>
<dbReference type="GO" id="GO:0008476">
    <property type="term" value="F:protein-tyrosine sulfotransferase activity"/>
    <property type="evidence" value="ECO:0007669"/>
    <property type="project" value="InterPro"/>
</dbReference>
<proteinExistence type="predicted"/>
<evidence type="ECO:0000313" key="4">
    <source>
        <dbReference type="Proteomes" id="UP000319148"/>
    </source>
</evidence>
<keyword evidence="1" id="KW-0808">Transferase</keyword>
<dbReference type="EMBL" id="VFIY01000019">
    <property type="protein sequence ID" value="TPD56855.1"/>
    <property type="molecule type" value="Genomic_DNA"/>
</dbReference>
<dbReference type="Proteomes" id="UP000319148">
    <property type="component" value="Unassembled WGS sequence"/>
</dbReference>
<dbReference type="InterPro" id="IPR011990">
    <property type="entry name" value="TPR-like_helical_dom_sf"/>
</dbReference>
<gene>
    <name evidence="3" type="ORF">FIV46_17960</name>
</gene>
<dbReference type="OrthoDB" id="9800698at2"/>
<dbReference type="Pfam" id="PF13469">
    <property type="entry name" value="Sulfotransfer_3"/>
    <property type="match status" value="1"/>
</dbReference>
<organism evidence="3 4">
    <name type="scientific">Emcibacter nanhaiensis</name>
    <dbReference type="NCBI Taxonomy" id="1505037"/>
    <lineage>
        <taxon>Bacteria</taxon>
        <taxon>Pseudomonadati</taxon>
        <taxon>Pseudomonadota</taxon>
        <taxon>Alphaproteobacteria</taxon>
        <taxon>Emcibacterales</taxon>
        <taxon>Emcibacteraceae</taxon>
        <taxon>Emcibacter</taxon>
    </lineage>
</organism>
<accession>A0A501P9I0</accession>
<dbReference type="SMART" id="SM00028">
    <property type="entry name" value="TPR"/>
    <property type="match status" value="3"/>
</dbReference>